<dbReference type="GO" id="GO:1990904">
    <property type="term" value="C:ribonucleoprotein complex"/>
    <property type="evidence" value="ECO:0007669"/>
    <property type="project" value="UniProtKB-KW"/>
</dbReference>
<evidence type="ECO:0000256" key="7">
    <source>
        <dbReference type="ARBA" id="ARBA00023242"/>
    </source>
</evidence>
<evidence type="ECO:0000313" key="11">
    <source>
        <dbReference type="EnsemblMetazoa" id="GPPI023239-PA"/>
    </source>
</evidence>
<dbReference type="InterPro" id="IPR038587">
    <property type="entry name" value="Ribosomal_eL40_sf"/>
</dbReference>
<dbReference type="Gene3D" id="4.10.1060.50">
    <property type="match status" value="1"/>
</dbReference>
<comment type="subcellular location">
    <subcellularLocation>
        <location evidence="2">Cytoplasm</location>
    </subcellularLocation>
    <subcellularLocation>
        <location evidence="1">Nucleus</location>
    </subcellularLocation>
</comment>
<dbReference type="InterPro" id="IPR001975">
    <property type="entry name" value="Ribosomal_eL40_dom"/>
</dbReference>
<dbReference type="PRINTS" id="PR00348">
    <property type="entry name" value="UBIQUITIN"/>
</dbReference>
<protein>
    <recommendedName>
        <fullName evidence="9">Ubiquitin-ribosomal protein eL40 fusion protein</fullName>
    </recommendedName>
</protein>
<dbReference type="InterPro" id="IPR000626">
    <property type="entry name" value="Ubiquitin-like_dom"/>
</dbReference>
<dbReference type="GO" id="GO:0005840">
    <property type="term" value="C:ribosome"/>
    <property type="evidence" value="ECO:0007669"/>
    <property type="project" value="UniProtKB-KW"/>
</dbReference>
<dbReference type="EnsemblMetazoa" id="GPPI023239-RA">
    <property type="protein sequence ID" value="GPPI023239-PA"/>
    <property type="gene ID" value="GPPI023239"/>
</dbReference>
<evidence type="ECO:0000313" key="12">
    <source>
        <dbReference type="Proteomes" id="UP000092460"/>
    </source>
</evidence>
<dbReference type="GO" id="GO:0005634">
    <property type="term" value="C:nucleus"/>
    <property type="evidence" value="ECO:0007669"/>
    <property type="project" value="UniProtKB-SubCell"/>
</dbReference>
<dbReference type="PROSITE" id="PS50053">
    <property type="entry name" value="UBIQUITIN_2"/>
    <property type="match status" value="1"/>
</dbReference>
<dbReference type="AlphaFoldDB" id="A0A1B0B9N8"/>
<keyword evidence="7" id="KW-0539">Nucleus</keyword>
<comment type="similarity">
    <text evidence="3">In the N-terminal section; belongs to the ubiquitin family.</text>
</comment>
<feature type="domain" description="Ubiquitin-like" evidence="10">
    <location>
        <begin position="1"/>
        <end position="76"/>
    </location>
</feature>
<reference evidence="12" key="1">
    <citation type="submission" date="2015-01" db="EMBL/GenBank/DDBJ databases">
        <authorList>
            <person name="Aksoy S."/>
            <person name="Warren W."/>
            <person name="Wilson R.K."/>
        </authorList>
    </citation>
    <scope>NUCLEOTIDE SEQUENCE [LARGE SCALE GENOMIC DNA]</scope>
    <source>
        <strain evidence="12">IAEA</strain>
    </source>
</reference>
<dbReference type="GO" id="GO:0003735">
    <property type="term" value="F:structural constituent of ribosome"/>
    <property type="evidence" value="ECO:0007669"/>
    <property type="project" value="InterPro"/>
</dbReference>
<evidence type="ECO:0000256" key="3">
    <source>
        <dbReference type="ARBA" id="ARBA00008373"/>
    </source>
</evidence>
<dbReference type="SUPFAM" id="SSF54236">
    <property type="entry name" value="Ubiquitin-like"/>
    <property type="match status" value="1"/>
</dbReference>
<dbReference type="GO" id="GO:0005737">
    <property type="term" value="C:cytoplasm"/>
    <property type="evidence" value="ECO:0007669"/>
    <property type="project" value="UniProtKB-SubCell"/>
</dbReference>
<keyword evidence="8" id="KW-0687">Ribonucleoprotein</keyword>
<dbReference type="Proteomes" id="UP000092460">
    <property type="component" value="Unassembled WGS sequence"/>
</dbReference>
<evidence type="ECO:0000256" key="9">
    <source>
        <dbReference type="ARBA" id="ARBA00035298"/>
    </source>
</evidence>
<dbReference type="STRING" id="67801.A0A1B0B9N8"/>
<dbReference type="GO" id="GO:0006412">
    <property type="term" value="P:translation"/>
    <property type="evidence" value="ECO:0007669"/>
    <property type="project" value="InterPro"/>
</dbReference>
<comment type="similarity">
    <text evidence="4">In the C-terminal section; belongs to the eukaryotic ribosomal protein eL40 family.</text>
</comment>
<organism evidence="11 12">
    <name type="scientific">Glossina palpalis gambiensis</name>
    <dbReference type="NCBI Taxonomy" id="67801"/>
    <lineage>
        <taxon>Eukaryota</taxon>
        <taxon>Metazoa</taxon>
        <taxon>Ecdysozoa</taxon>
        <taxon>Arthropoda</taxon>
        <taxon>Hexapoda</taxon>
        <taxon>Insecta</taxon>
        <taxon>Pterygota</taxon>
        <taxon>Neoptera</taxon>
        <taxon>Endopterygota</taxon>
        <taxon>Diptera</taxon>
        <taxon>Brachycera</taxon>
        <taxon>Muscomorpha</taxon>
        <taxon>Hippoboscoidea</taxon>
        <taxon>Glossinidae</taxon>
        <taxon>Glossina</taxon>
    </lineage>
</organism>
<dbReference type="VEuPathDB" id="VectorBase:GPPI023239"/>
<dbReference type="Gene3D" id="3.10.20.90">
    <property type="entry name" value="Phosphatidylinositol 3-kinase Catalytic Subunit, Chain A, domain 1"/>
    <property type="match status" value="1"/>
</dbReference>
<dbReference type="Pfam" id="PF01020">
    <property type="entry name" value="Ribosomal_L40e"/>
    <property type="match status" value="1"/>
</dbReference>
<evidence type="ECO:0000256" key="4">
    <source>
        <dbReference type="ARBA" id="ARBA00010570"/>
    </source>
</evidence>
<evidence type="ECO:0000256" key="5">
    <source>
        <dbReference type="ARBA" id="ARBA00022490"/>
    </source>
</evidence>
<name>A0A1B0B9N8_9MUSC</name>
<sequence length="120" mass="14114">MEMFVKTVTANAICLVFESSDTIATVKVKIGQKKGITPERQCLFVTDTNVEDGRTLYAHHIRKWSTLNLTLRLRGGAIEPSLRLRAQKYSCEKMIYRKHYAPRYQRAINCRKKMYRSWRK</sequence>
<dbReference type="InterPro" id="IPR050158">
    <property type="entry name" value="Ubiquitin_ubiquitin-like"/>
</dbReference>
<keyword evidence="6" id="KW-0689">Ribosomal protein</keyword>
<evidence type="ECO:0000256" key="1">
    <source>
        <dbReference type="ARBA" id="ARBA00004123"/>
    </source>
</evidence>
<proteinExistence type="inferred from homology"/>
<dbReference type="SMART" id="SM00213">
    <property type="entry name" value="UBQ"/>
    <property type="match status" value="1"/>
</dbReference>
<evidence type="ECO:0000256" key="2">
    <source>
        <dbReference type="ARBA" id="ARBA00004496"/>
    </source>
</evidence>
<evidence type="ECO:0000256" key="6">
    <source>
        <dbReference type="ARBA" id="ARBA00022980"/>
    </source>
</evidence>
<keyword evidence="12" id="KW-1185">Reference proteome</keyword>
<keyword evidence="5" id="KW-0963">Cytoplasm</keyword>
<dbReference type="EMBL" id="JXJN01010505">
    <property type="status" value="NOT_ANNOTATED_CDS"/>
    <property type="molecule type" value="Genomic_DNA"/>
</dbReference>
<evidence type="ECO:0000259" key="10">
    <source>
        <dbReference type="PROSITE" id="PS50053"/>
    </source>
</evidence>
<dbReference type="PANTHER" id="PTHR10666">
    <property type="entry name" value="UBIQUITIN"/>
    <property type="match status" value="1"/>
</dbReference>
<dbReference type="InterPro" id="IPR019956">
    <property type="entry name" value="Ubiquitin_dom"/>
</dbReference>
<dbReference type="InterPro" id="IPR029071">
    <property type="entry name" value="Ubiquitin-like_domsf"/>
</dbReference>
<dbReference type="Pfam" id="PF00240">
    <property type="entry name" value="ubiquitin"/>
    <property type="match status" value="1"/>
</dbReference>
<evidence type="ECO:0000256" key="8">
    <source>
        <dbReference type="ARBA" id="ARBA00023274"/>
    </source>
</evidence>
<reference evidence="11" key="2">
    <citation type="submission" date="2020-05" db="UniProtKB">
        <authorList>
            <consortium name="EnsemblMetazoa"/>
        </authorList>
    </citation>
    <scope>IDENTIFICATION</scope>
    <source>
        <strain evidence="11">IAEA</strain>
    </source>
</reference>
<accession>A0A1B0B9N8</accession>